<evidence type="ECO:0000256" key="5">
    <source>
        <dbReference type="ARBA" id="ARBA00023136"/>
    </source>
</evidence>
<accession>A0A4D9DFL9</accession>
<dbReference type="Gene3D" id="2.10.60.10">
    <property type="entry name" value="CD59"/>
    <property type="match status" value="1"/>
</dbReference>
<dbReference type="OrthoDB" id="5962859at2759"/>
<keyword evidence="2" id="KW-1003">Cell membrane</keyword>
<keyword evidence="4" id="KW-0732">Signal</keyword>
<evidence type="ECO:0000256" key="9">
    <source>
        <dbReference type="SAM" id="Phobius"/>
    </source>
</evidence>
<keyword evidence="8" id="KW-0449">Lipoprotein</keyword>
<dbReference type="GO" id="GO:0030154">
    <property type="term" value="P:cell differentiation"/>
    <property type="evidence" value="ECO:0007669"/>
    <property type="project" value="UniProtKB-ARBA"/>
</dbReference>
<feature type="transmembrane region" description="Helical" evidence="9">
    <location>
        <begin position="12"/>
        <end position="33"/>
    </location>
</feature>
<dbReference type="InterPro" id="IPR045860">
    <property type="entry name" value="Snake_toxin-like_sf"/>
</dbReference>
<keyword evidence="5 9" id="KW-0472">Membrane</keyword>
<keyword evidence="3" id="KW-0336">GPI-anchor</keyword>
<dbReference type="SUPFAM" id="SSF57302">
    <property type="entry name" value="Snake toxin-like"/>
    <property type="match status" value="1"/>
</dbReference>
<dbReference type="GO" id="GO:0035036">
    <property type="term" value="P:sperm-egg recognition"/>
    <property type="evidence" value="ECO:0007669"/>
    <property type="project" value="TreeGrafter"/>
</dbReference>
<evidence type="ECO:0000313" key="11">
    <source>
        <dbReference type="Proteomes" id="UP000297703"/>
    </source>
</evidence>
<keyword evidence="9" id="KW-1133">Transmembrane helix</keyword>
<keyword evidence="6" id="KW-1015">Disulfide bond</keyword>
<dbReference type="EMBL" id="QXTE01000742">
    <property type="protein sequence ID" value="TFJ96206.1"/>
    <property type="molecule type" value="Genomic_DNA"/>
</dbReference>
<keyword evidence="7" id="KW-0325">Glycoprotein</keyword>
<proteinExistence type="predicted"/>
<evidence type="ECO:0000256" key="8">
    <source>
        <dbReference type="ARBA" id="ARBA00023288"/>
    </source>
</evidence>
<evidence type="ECO:0000256" key="6">
    <source>
        <dbReference type="ARBA" id="ARBA00023157"/>
    </source>
</evidence>
<dbReference type="Proteomes" id="UP000297703">
    <property type="component" value="Unassembled WGS sequence"/>
</dbReference>
<dbReference type="InterPro" id="IPR046354">
    <property type="entry name" value="SPACA4/Bouncer"/>
</dbReference>
<dbReference type="GO" id="GO:0098552">
    <property type="term" value="C:side of membrane"/>
    <property type="evidence" value="ECO:0007669"/>
    <property type="project" value="UniProtKB-KW"/>
</dbReference>
<dbReference type="PANTHER" id="PTHR47613:SF1">
    <property type="entry name" value="SPERM ACROSOME MEMBRANE-ASSOCIATED PROTEIN 4"/>
    <property type="match status" value="1"/>
</dbReference>
<organism evidence="10 11">
    <name type="scientific">Platysternon megacephalum</name>
    <name type="common">big-headed turtle</name>
    <dbReference type="NCBI Taxonomy" id="55544"/>
    <lineage>
        <taxon>Eukaryota</taxon>
        <taxon>Metazoa</taxon>
        <taxon>Chordata</taxon>
        <taxon>Craniata</taxon>
        <taxon>Vertebrata</taxon>
        <taxon>Euteleostomi</taxon>
        <taxon>Archelosauria</taxon>
        <taxon>Testudinata</taxon>
        <taxon>Testudines</taxon>
        <taxon>Cryptodira</taxon>
        <taxon>Durocryptodira</taxon>
        <taxon>Testudinoidea</taxon>
        <taxon>Platysternidae</taxon>
        <taxon>Platysternon</taxon>
    </lineage>
</organism>
<keyword evidence="9" id="KW-0812">Transmembrane</keyword>
<evidence type="ECO:0000256" key="2">
    <source>
        <dbReference type="ARBA" id="ARBA00022475"/>
    </source>
</evidence>
<reference evidence="10 11" key="2">
    <citation type="submission" date="2019-04" db="EMBL/GenBank/DDBJ databases">
        <title>The genome sequence of big-headed turtle.</title>
        <authorList>
            <person name="Gong S."/>
        </authorList>
    </citation>
    <scope>NUCLEOTIDE SEQUENCE [LARGE SCALE GENOMIC DNA]</scope>
    <source>
        <strain evidence="10">DO16091913</strain>
        <tissue evidence="10">Muscle</tissue>
    </source>
</reference>
<protein>
    <submittedName>
        <fullName evidence="10">Kynureninase</fullName>
    </submittedName>
</protein>
<sequence>MWVCPSWRVFAGWFTDVYFVCLCHVSDGCCVYLCRFQWGGRCMHTSLCKASPVFVWCAALRLGVVCVYTTVLCISVFLCNPCVLGENHWSTKVRMHVNPRIELLFKGAGLNIRLSLSIPLLPPMLVNLIIVPSPKAPKGDLVSPFLSLFPGAALKCLKCDFTVFGIPCHTTTVTCKDDQLCATIRGRAAGHKLIMKKNCVDKVKCHTNDTSSWAGITYSTSYECCEGEFCNSAAGTGAQLSLAAGLAMLGAWLARGL</sequence>
<evidence type="ECO:0000256" key="1">
    <source>
        <dbReference type="ARBA" id="ARBA00004609"/>
    </source>
</evidence>
<dbReference type="AlphaFoldDB" id="A0A4D9DFL9"/>
<evidence type="ECO:0000256" key="7">
    <source>
        <dbReference type="ARBA" id="ARBA00023180"/>
    </source>
</evidence>
<comment type="subcellular location">
    <subcellularLocation>
        <location evidence="1">Cell membrane</location>
        <topology evidence="1">Lipid-anchor</topology>
        <topology evidence="1">GPI-anchor</topology>
    </subcellularLocation>
</comment>
<gene>
    <name evidence="10" type="ORF">DR999_PMT22018</name>
</gene>
<evidence type="ECO:0000256" key="4">
    <source>
        <dbReference type="ARBA" id="ARBA00022729"/>
    </source>
</evidence>
<comment type="caution">
    <text evidence="10">The sequence shown here is derived from an EMBL/GenBank/DDBJ whole genome shotgun (WGS) entry which is preliminary data.</text>
</comment>
<evidence type="ECO:0000256" key="3">
    <source>
        <dbReference type="ARBA" id="ARBA00022622"/>
    </source>
</evidence>
<reference evidence="10 11" key="1">
    <citation type="submission" date="2019-04" db="EMBL/GenBank/DDBJ databases">
        <title>Draft genome of the big-headed turtle Platysternon megacephalum.</title>
        <authorList>
            <person name="Gong S."/>
        </authorList>
    </citation>
    <scope>NUCLEOTIDE SEQUENCE [LARGE SCALE GENOMIC DNA]</scope>
    <source>
        <strain evidence="10">DO16091913</strain>
        <tissue evidence="10">Muscle</tissue>
    </source>
</reference>
<dbReference type="GO" id="GO:0005886">
    <property type="term" value="C:plasma membrane"/>
    <property type="evidence" value="ECO:0007669"/>
    <property type="project" value="UniProtKB-SubCell"/>
</dbReference>
<name>A0A4D9DFL9_9SAUR</name>
<dbReference type="PANTHER" id="PTHR47613">
    <property type="entry name" value="SPERM ACROSOME MEMBRANE-ASSOCIATED PROTEIN 4"/>
    <property type="match status" value="1"/>
</dbReference>
<feature type="transmembrane region" description="Helical" evidence="9">
    <location>
        <begin position="53"/>
        <end position="78"/>
    </location>
</feature>
<evidence type="ECO:0000313" key="10">
    <source>
        <dbReference type="EMBL" id="TFJ96206.1"/>
    </source>
</evidence>
<keyword evidence="11" id="KW-1185">Reference proteome</keyword>